<sequence>MPPRYFPPSLYKTRRCNRYTDNGEPIENIHGLGCFRSSKDCTYVHPDEPEWENAQPPLLKGYPPPHPSARPPSPYGPPRLPSPPLKVEPRERIPSISSAHGAHGDRDVDMHPPRGPRGHSPAPSIASSSARRPSYVASGARTRDEEKDDERGRYRDDDRRRSDERRYEDRSRDRDRRRDDDRYRDRDDEYRRRRDDRSRDRRSRSSSRGHGRSSSSRHRRPSSARPPPKVLTEEEKRKLWLKRIDLLSKTVQSRSEHLRLHEDMKKYERLTKSAQYESMPVEDKVALQKLLESATSRFQEKQHQLNRLAGELIPEDFWPHAQRAQHAADPGYQKIIETLAGLRGEVERLHGALASVQASQPSTAVTAGPSAPTAATAPASNPEPGEISNDAPSRPKKRRRLSTDASVRVPDLSAGEAEQMQDQLAELTHRISELRNDFLQYDSKIADEVEAELDYRLAGLKLGVGGEEDKSADPELQEKLQTLLDRTRSVDEKSTEALADLTTIKSEGQKVEEERAILQTKNDAITKSIEETLAKFAEMSQTLAAHRTEIHALSQAITAIGAQGSHPPLPPAPLTAEEIVEAIRPQLLNATRDDLNAILEDVRAHIQKELQEQSKSVSGDLMTQMGPVVRSVEWISAWIDRIRGPNSTIVTTSAAGSSTSASASTSTDKGKGVAR</sequence>
<dbReference type="STRING" id="154538.A0A1M2VJW0"/>
<evidence type="ECO:0000256" key="1">
    <source>
        <dbReference type="PROSITE-ProRule" id="PRU00723"/>
    </source>
</evidence>
<organism evidence="4 5">
    <name type="scientific">Trametes pubescens</name>
    <name type="common">White-rot fungus</name>
    <dbReference type="NCBI Taxonomy" id="154538"/>
    <lineage>
        <taxon>Eukaryota</taxon>
        <taxon>Fungi</taxon>
        <taxon>Dikarya</taxon>
        <taxon>Basidiomycota</taxon>
        <taxon>Agaricomycotina</taxon>
        <taxon>Agaricomycetes</taxon>
        <taxon>Polyporales</taxon>
        <taxon>Polyporaceae</taxon>
        <taxon>Trametes</taxon>
    </lineage>
</organism>
<evidence type="ECO:0000313" key="4">
    <source>
        <dbReference type="EMBL" id="OJT07858.1"/>
    </source>
</evidence>
<keyword evidence="5" id="KW-1185">Reference proteome</keyword>
<feature type="domain" description="C3H1-type" evidence="3">
    <location>
        <begin position="10"/>
        <end position="48"/>
    </location>
</feature>
<feature type="zinc finger region" description="C3H1-type" evidence="1">
    <location>
        <begin position="10"/>
        <end position="48"/>
    </location>
</feature>
<reference evidence="4 5" key="1">
    <citation type="submission" date="2016-10" db="EMBL/GenBank/DDBJ databases">
        <title>Genome sequence of the basidiomycete white-rot fungus Trametes pubescens.</title>
        <authorList>
            <person name="Makela M.R."/>
            <person name="Granchi Z."/>
            <person name="Peng M."/>
            <person name="De Vries R.P."/>
            <person name="Grigoriev I."/>
            <person name="Riley R."/>
            <person name="Hilden K."/>
        </authorList>
    </citation>
    <scope>NUCLEOTIDE SEQUENCE [LARGE SCALE GENOMIC DNA]</scope>
    <source>
        <strain evidence="4 5">FBCC735</strain>
    </source>
</reference>
<dbReference type="EMBL" id="MNAD01001113">
    <property type="protein sequence ID" value="OJT07858.1"/>
    <property type="molecule type" value="Genomic_DNA"/>
</dbReference>
<keyword evidence="1" id="KW-0479">Metal-binding</keyword>
<accession>A0A1M2VJW0</accession>
<feature type="compositionally biased region" description="Low complexity" evidence="2">
    <location>
        <begin position="120"/>
        <end position="134"/>
    </location>
</feature>
<gene>
    <name evidence="4" type="ORF">TRAPUB_1260</name>
</gene>
<feature type="region of interest" description="Disordered" evidence="2">
    <location>
        <begin position="358"/>
        <end position="420"/>
    </location>
</feature>
<feature type="compositionally biased region" description="Pro residues" evidence="2">
    <location>
        <begin position="62"/>
        <end position="86"/>
    </location>
</feature>
<feature type="compositionally biased region" description="Basic and acidic residues" evidence="2">
    <location>
        <begin position="141"/>
        <end position="199"/>
    </location>
</feature>
<feature type="compositionally biased region" description="Low complexity" evidence="2">
    <location>
        <begin position="650"/>
        <end position="667"/>
    </location>
</feature>
<dbReference type="OMA" id="VEWISAW"/>
<feature type="compositionally biased region" description="Basic residues" evidence="2">
    <location>
        <begin position="200"/>
        <end position="222"/>
    </location>
</feature>
<comment type="caution">
    <text evidence="4">The sequence shown here is derived from an EMBL/GenBank/DDBJ whole genome shotgun (WGS) entry which is preliminary data.</text>
</comment>
<dbReference type="InterPro" id="IPR000571">
    <property type="entry name" value="Znf_CCCH"/>
</dbReference>
<proteinExistence type="predicted"/>
<evidence type="ECO:0000256" key="2">
    <source>
        <dbReference type="SAM" id="MobiDB-lite"/>
    </source>
</evidence>
<dbReference type="AlphaFoldDB" id="A0A1M2VJW0"/>
<dbReference type="Proteomes" id="UP000184267">
    <property type="component" value="Unassembled WGS sequence"/>
</dbReference>
<feature type="compositionally biased region" description="Low complexity" evidence="2">
    <location>
        <begin position="361"/>
        <end position="380"/>
    </location>
</feature>
<dbReference type="PROSITE" id="PS50103">
    <property type="entry name" value="ZF_C3H1"/>
    <property type="match status" value="1"/>
</dbReference>
<name>A0A1M2VJW0_TRAPU</name>
<evidence type="ECO:0000313" key="5">
    <source>
        <dbReference type="Proteomes" id="UP000184267"/>
    </source>
</evidence>
<feature type="region of interest" description="Disordered" evidence="2">
    <location>
        <begin position="44"/>
        <end position="234"/>
    </location>
</feature>
<protein>
    <recommendedName>
        <fullName evidence="3">C3H1-type domain-containing protein</fullName>
    </recommendedName>
</protein>
<dbReference type="OrthoDB" id="2749714at2759"/>
<feature type="compositionally biased region" description="Basic and acidic residues" evidence="2">
    <location>
        <begin position="102"/>
        <end position="112"/>
    </location>
</feature>
<evidence type="ECO:0000259" key="3">
    <source>
        <dbReference type="PROSITE" id="PS50103"/>
    </source>
</evidence>
<keyword evidence="1" id="KW-0862">Zinc</keyword>
<feature type="region of interest" description="Disordered" evidence="2">
    <location>
        <begin position="650"/>
        <end position="675"/>
    </location>
</feature>
<keyword evidence="1" id="KW-0863">Zinc-finger</keyword>
<dbReference type="GO" id="GO:0008270">
    <property type="term" value="F:zinc ion binding"/>
    <property type="evidence" value="ECO:0007669"/>
    <property type="project" value="UniProtKB-KW"/>
</dbReference>